<accession>A0A5Q2V4Y8</accession>
<dbReference type="GO" id="GO:0006310">
    <property type="term" value="P:DNA recombination"/>
    <property type="evidence" value="ECO:0007669"/>
    <property type="project" value="UniProtKB-ARBA"/>
</dbReference>
<dbReference type="Proteomes" id="UP000381260">
    <property type="component" value="Chromosome"/>
</dbReference>
<name>A0A5Q2V4Y8_SERPR</name>
<reference evidence="2 3" key="1">
    <citation type="submission" date="2019-11" db="EMBL/GenBank/DDBJ databases">
        <title>The Phosphoenolpyruvate Phosphotransferase System Regulates Serratia proteamaculans 336X Biofilm Formation and Wheat Roots colonization.</title>
        <authorList>
            <person name="Liu F."/>
        </authorList>
    </citation>
    <scope>NUCLEOTIDE SEQUENCE [LARGE SCALE GENOMIC DNA]</scope>
    <source>
        <strain evidence="2 3">336X</strain>
    </source>
</reference>
<dbReference type="EMBL" id="CP045913">
    <property type="protein sequence ID" value="QGH59378.1"/>
    <property type="molecule type" value="Genomic_DNA"/>
</dbReference>
<dbReference type="AlphaFoldDB" id="A0A5Q2V4Y8"/>
<feature type="compositionally biased region" description="Polar residues" evidence="1">
    <location>
        <begin position="365"/>
        <end position="390"/>
    </location>
</feature>
<sequence>MPIYISLFEPKKKALTNGAVALVIALEAPSKRAAENIALGKLFEAYPEGGDNFFNPKTVEDQTGNPRPAVGQFDEQFAAENVFDGSKWTPKEPESEFPAGPVDLMSQPANVRITAVVMYGDAEIDNSQLSMAVDFINDDETPDDTGMRAVIDGLVSVTAVGAMSPEAVSRLISALFQCAGETMPSQADTTAFAQAWVDKPGERENLTLASTSTSTSTSTENTGGVPDYNTLSMHTALSIMGVNPAAAKATDVKNAKEIIVSRDSVWRAWDKSLRVIIGILNVETDTRHAIVSEGLKNLKLVNNDEERLHFVKTRLAGHPACAELANYGQQTTKSVEVENLGGGRFSIDGLTGADARQENPAPATANASNQGEKQEVAQPQVTDSTAQEAKQQLDQMGYSVYANAPEEKSSQLQQAEENADRAEALVNQLKADDFQQRAAQVELTIAEQPAEDRDNLGIWNRVYKTDAKFTKAFSNNGGGTSINGTYMVMQATKVFGPQGTGWGVEIIEERFDNGAPIMRSVKQQDGSFIQEIIPNGAGGYLSEVNHTAKIRLWYMHDGKTGEVFAYGCTPYVYKSKNGPISDGEAPKKSLTDATKKALSQLGFSADVFLGLYDDLTYRQENEAEFALKNASEKAEGVTRMREELDEHMTKVAETLKGAVTVNEANKIHTSIAREIEAHRKAADAKGDKEHAQYLAGRLRRLTTLKDERIAALSEEKAS</sequence>
<evidence type="ECO:0000256" key="1">
    <source>
        <dbReference type="SAM" id="MobiDB-lite"/>
    </source>
</evidence>
<evidence type="ECO:0000313" key="3">
    <source>
        <dbReference type="Proteomes" id="UP000381260"/>
    </source>
</evidence>
<dbReference type="GO" id="GO:0006302">
    <property type="term" value="P:double-strand break repair"/>
    <property type="evidence" value="ECO:0007669"/>
    <property type="project" value="UniProtKB-ARBA"/>
</dbReference>
<dbReference type="RefSeq" id="WP_153857124.1">
    <property type="nucleotide sequence ID" value="NZ_CP045913.1"/>
</dbReference>
<protein>
    <submittedName>
        <fullName evidence="2">Uncharacterized protein</fullName>
    </submittedName>
</protein>
<gene>
    <name evidence="2" type="ORF">GHV41_00320</name>
</gene>
<evidence type="ECO:0000313" key="2">
    <source>
        <dbReference type="EMBL" id="QGH59378.1"/>
    </source>
</evidence>
<feature type="region of interest" description="Disordered" evidence="1">
    <location>
        <begin position="348"/>
        <end position="390"/>
    </location>
</feature>
<organism evidence="2 3">
    <name type="scientific">Serratia proteamaculans</name>
    <dbReference type="NCBI Taxonomy" id="28151"/>
    <lineage>
        <taxon>Bacteria</taxon>
        <taxon>Pseudomonadati</taxon>
        <taxon>Pseudomonadota</taxon>
        <taxon>Gammaproteobacteria</taxon>
        <taxon>Enterobacterales</taxon>
        <taxon>Yersiniaceae</taxon>
        <taxon>Serratia</taxon>
    </lineage>
</organism>
<dbReference type="Gene3D" id="3.30.390.80">
    <property type="entry name" value="DNA repair protein Rad52/59/22"/>
    <property type="match status" value="1"/>
</dbReference>
<proteinExistence type="predicted"/>
<dbReference type="InterPro" id="IPR042525">
    <property type="entry name" value="Rad52_Rad59_Rad22_sf"/>
</dbReference>